<dbReference type="Pfam" id="PF00271">
    <property type="entry name" value="Helicase_C"/>
    <property type="match status" value="1"/>
</dbReference>
<dbReference type="GO" id="GO:0003677">
    <property type="term" value="F:DNA binding"/>
    <property type="evidence" value="ECO:0007669"/>
    <property type="project" value="UniProtKB-UniRule"/>
</dbReference>
<feature type="domain" description="Helicase C-terminal" evidence="14">
    <location>
        <begin position="428"/>
        <end position="585"/>
    </location>
</feature>
<keyword evidence="4 12" id="KW-0547">Nucleotide-binding</keyword>
<keyword evidence="3 12" id="KW-0479">Metal-binding</keyword>
<reference evidence="15" key="1">
    <citation type="journal article" date="2023" name="Int. J. Mol. Sci.">
        <title>Metagenomics Revealed a New Genus 'Candidatus Thiocaldithrix dubininis' gen. nov., sp. nov. and a New Species 'Candidatus Thiothrix putei' sp. nov. in the Family Thiotrichaceae, Some Members of Which Have Traits of Both Na+- and H+-Motive Energetics.</title>
        <authorList>
            <person name="Ravin N.V."/>
            <person name="Muntyan M.S."/>
            <person name="Smolyakov D.D."/>
            <person name="Rudenko T.S."/>
            <person name="Beletsky A.V."/>
            <person name="Mardanov A.V."/>
            <person name="Grabovich M.Y."/>
        </authorList>
    </citation>
    <scope>NUCLEOTIDE SEQUENCE</scope>
    <source>
        <strain evidence="15">GKL-02</strain>
    </source>
</reference>
<name>A0AA95HGR7_9GAMM</name>
<dbReference type="EC" id="5.6.2.4" evidence="12"/>
<evidence type="ECO:0000256" key="10">
    <source>
        <dbReference type="ARBA" id="ARBA00023235"/>
    </source>
</evidence>
<dbReference type="SUPFAM" id="SSF52540">
    <property type="entry name" value="P-loop containing nucleoside triphosphate hydrolases"/>
    <property type="match status" value="2"/>
</dbReference>
<accession>A0AA95HGR7</accession>
<dbReference type="FunFam" id="3.40.1440.60:FF:000001">
    <property type="entry name" value="Primosomal protein N"/>
    <property type="match status" value="1"/>
</dbReference>
<dbReference type="GO" id="GO:0043138">
    <property type="term" value="F:3'-5' DNA helicase activity"/>
    <property type="evidence" value="ECO:0007669"/>
    <property type="project" value="UniProtKB-EC"/>
</dbReference>
<dbReference type="GO" id="GO:0008270">
    <property type="term" value="F:zinc ion binding"/>
    <property type="evidence" value="ECO:0007669"/>
    <property type="project" value="UniProtKB-UniRule"/>
</dbReference>
<evidence type="ECO:0000256" key="11">
    <source>
        <dbReference type="ARBA" id="ARBA00048988"/>
    </source>
</evidence>
<evidence type="ECO:0000256" key="4">
    <source>
        <dbReference type="ARBA" id="ARBA00022741"/>
    </source>
</evidence>
<dbReference type="Pfam" id="PF04851">
    <property type="entry name" value="ResIII"/>
    <property type="match status" value="1"/>
</dbReference>
<dbReference type="InterPro" id="IPR041222">
    <property type="entry name" value="PriA_3primeBD"/>
</dbReference>
<organism evidence="15">
    <name type="scientific">Candidatus Thiothrix putei</name>
    <dbReference type="NCBI Taxonomy" id="3080811"/>
    <lineage>
        <taxon>Bacteria</taxon>
        <taxon>Pseudomonadati</taxon>
        <taxon>Pseudomonadota</taxon>
        <taxon>Gammaproteobacteria</taxon>
        <taxon>Thiotrichales</taxon>
        <taxon>Thiotrichaceae</taxon>
        <taxon>Thiothrix</taxon>
    </lineage>
</organism>
<dbReference type="GO" id="GO:1990077">
    <property type="term" value="C:primosome complex"/>
    <property type="evidence" value="ECO:0007669"/>
    <property type="project" value="UniProtKB-UniRule"/>
</dbReference>
<dbReference type="Gene3D" id="3.40.50.300">
    <property type="entry name" value="P-loop containing nucleotide triphosphate hydrolases"/>
    <property type="match status" value="2"/>
</dbReference>
<dbReference type="Proteomes" id="UP001301326">
    <property type="component" value="Chromosome"/>
</dbReference>
<evidence type="ECO:0000256" key="2">
    <source>
        <dbReference type="ARBA" id="ARBA00022705"/>
    </source>
</evidence>
<feature type="domain" description="Helicase ATP-binding" evidence="13">
    <location>
        <begin position="165"/>
        <end position="332"/>
    </location>
</feature>
<dbReference type="SMART" id="SM00490">
    <property type="entry name" value="HELICc"/>
    <property type="match status" value="1"/>
</dbReference>
<dbReference type="GO" id="GO:0005524">
    <property type="term" value="F:ATP binding"/>
    <property type="evidence" value="ECO:0007669"/>
    <property type="project" value="UniProtKB-UniRule"/>
</dbReference>
<feature type="binding site" evidence="12">
    <location>
        <position position="391"/>
    </location>
    <ligand>
        <name>Zn(2+)</name>
        <dbReference type="ChEBI" id="CHEBI:29105"/>
        <label>1</label>
    </ligand>
</feature>
<keyword evidence="7 12" id="KW-0862">Zinc</keyword>
<dbReference type="CDD" id="cd18804">
    <property type="entry name" value="SF2_C_priA"/>
    <property type="match status" value="1"/>
</dbReference>
<feature type="binding site" evidence="12">
    <location>
        <position position="431"/>
    </location>
    <ligand>
        <name>Zn(2+)</name>
        <dbReference type="ChEBI" id="CHEBI:29105"/>
        <label>1</label>
    </ligand>
</feature>
<dbReference type="EMBL" id="CP124756">
    <property type="protein sequence ID" value="WGZ94714.1"/>
    <property type="molecule type" value="Genomic_DNA"/>
</dbReference>
<dbReference type="InterPro" id="IPR014001">
    <property type="entry name" value="Helicase_ATP-bd"/>
</dbReference>
<dbReference type="SMART" id="SM00487">
    <property type="entry name" value="DEXDc"/>
    <property type="match status" value="1"/>
</dbReference>
<keyword evidence="2 12" id="KW-0235">DNA replication</keyword>
<dbReference type="PROSITE" id="PS51194">
    <property type="entry name" value="HELICASE_CTER"/>
    <property type="match status" value="1"/>
</dbReference>
<evidence type="ECO:0000256" key="7">
    <source>
        <dbReference type="ARBA" id="ARBA00022833"/>
    </source>
</evidence>
<feature type="binding site" evidence="12">
    <location>
        <position position="403"/>
    </location>
    <ligand>
        <name>Zn(2+)</name>
        <dbReference type="ChEBI" id="CHEBI:29105"/>
        <label>2</label>
    </ligand>
</feature>
<keyword evidence="5 12" id="KW-0378">Hydrolase</keyword>
<evidence type="ECO:0000256" key="3">
    <source>
        <dbReference type="ARBA" id="ARBA00022723"/>
    </source>
</evidence>
<dbReference type="GO" id="GO:0006302">
    <property type="term" value="P:double-strand break repair"/>
    <property type="evidence" value="ECO:0007669"/>
    <property type="project" value="InterPro"/>
</dbReference>
<gene>
    <name evidence="12" type="primary">priA</name>
    <name evidence="15" type="ORF">QJT81_01605</name>
</gene>
<keyword evidence="6 12" id="KW-0347">Helicase</keyword>
<feature type="binding site" evidence="12">
    <location>
        <position position="394"/>
    </location>
    <ligand>
        <name>Zn(2+)</name>
        <dbReference type="ChEBI" id="CHEBI:29105"/>
        <label>1</label>
    </ligand>
</feature>
<evidence type="ECO:0000259" key="14">
    <source>
        <dbReference type="PROSITE" id="PS51194"/>
    </source>
</evidence>
<feature type="binding site" evidence="12">
    <location>
        <position position="421"/>
    </location>
    <ligand>
        <name>Zn(2+)</name>
        <dbReference type="ChEBI" id="CHEBI:29105"/>
        <label>2</label>
    </ligand>
</feature>
<dbReference type="Gene3D" id="3.40.1440.60">
    <property type="entry name" value="PriA, 3(prime) DNA-binding domain"/>
    <property type="match status" value="1"/>
</dbReference>
<keyword evidence="9 12" id="KW-0238">DNA-binding</keyword>
<dbReference type="InterPro" id="IPR042115">
    <property type="entry name" value="PriA_3primeBD_sf"/>
</dbReference>
<evidence type="ECO:0000256" key="5">
    <source>
        <dbReference type="ARBA" id="ARBA00022801"/>
    </source>
</evidence>
<evidence type="ECO:0000313" key="15">
    <source>
        <dbReference type="EMBL" id="WGZ94714.1"/>
    </source>
</evidence>
<evidence type="ECO:0000256" key="9">
    <source>
        <dbReference type="ARBA" id="ARBA00023125"/>
    </source>
</evidence>
<evidence type="ECO:0000256" key="1">
    <source>
        <dbReference type="ARBA" id="ARBA00022515"/>
    </source>
</evidence>
<proteinExistence type="inferred from homology"/>
<comment type="function">
    <text evidence="12">Initiates the restart of stalled replication forks, which reloads the replicative helicase on sites other than the origin of replication. Recognizes and binds to abandoned replication forks and remodels them to uncover a helicase loading site. Promotes assembly of the primosome at these replication forks.</text>
</comment>
<dbReference type="InterPro" id="IPR041236">
    <property type="entry name" value="PriA_C"/>
</dbReference>
<comment type="cofactor">
    <cofactor evidence="12">
        <name>Zn(2+)</name>
        <dbReference type="ChEBI" id="CHEBI:29105"/>
    </cofactor>
    <text evidence="12">Binds 2 zinc ions per subunit.</text>
</comment>
<keyword evidence="8 12" id="KW-0067">ATP-binding</keyword>
<feature type="binding site" evidence="12">
    <location>
        <position position="434"/>
    </location>
    <ligand>
        <name>Zn(2+)</name>
        <dbReference type="ChEBI" id="CHEBI:29105"/>
        <label>1</label>
    </ligand>
</feature>
<dbReference type="InterPro" id="IPR027417">
    <property type="entry name" value="P-loop_NTPase"/>
</dbReference>
<dbReference type="InterPro" id="IPR006935">
    <property type="entry name" value="Helicase/UvrB_N"/>
</dbReference>
<comment type="catalytic activity">
    <reaction evidence="12">
        <text>Couples ATP hydrolysis with the unwinding of duplex DNA by translocating in the 3'-5' direction.</text>
        <dbReference type="EC" id="5.6.2.4"/>
    </reaction>
</comment>
<protein>
    <recommendedName>
        <fullName evidence="12">Replication restart protein PriA</fullName>
    </recommendedName>
    <alternativeName>
        <fullName evidence="12">ATP-dependent DNA helicase PriA</fullName>
        <ecNumber evidence="12">5.6.2.4</ecNumber>
    </alternativeName>
    <alternativeName>
        <fullName evidence="12">DNA 3'-5' helicase PriA</fullName>
    </alternativeName>
</protein>
<dbReference type="Pfam" id="PF18074">
    <property type="entry name" value="PriA_C"/>
    <property type="match status" value="1"/>
</dbReference>
<dbReference type="InterPro" id="IPR040498">
    <property type="entry name" value="PriA_CRR"/>
</dbReference>
<reference evidence="15" key="2">
    <citation type="submission" date="2023-04" db="EMBL/GenBank/DDBJ databases">
        <authorList>
            <person name="Beletskiy A.V."/>
            <person name="Mardanov A.V."/>
            <person name="Ravin N.V."/>
        </authorList>
    </citation>
    <scope>NUCLEOTIDE SEQUENCE</scope>
    <source>
        <strain evidence="15">GKL-02</strain>
    </source>
</reference>
<evidence type="ECO:0000259" key="13">
    <source>
        <dbReference type="PROSITE" id="PS51192"/>
    </source>
</evidence>
<dbReference type="AlphaFoldDB" id="A0AA95HGR7"/>
<dbReference type="InterPro" id="IPR005259">
    <property type="entry name" value="PriA"/>
</dbReference>
<dbReference type="GO" id="GO:0006270">
    <property type="term" value="P:DNA replication initiation"/>
    <property type="evidence" value="ECO:0007669"/>
    <property type="project" value="TreeGrafter"/>
</dbReference>
<evidence type="ECO:0000256" key="6">
    <source>
        <dbReference type="ARBA" id="ARBA00022806"/>
    </source>
</evidence>
<dbReference type="PANTHER" id="PTHR30580">
    <property type="entry name" value="PRIMOSOMAL PROTEIN N"/>
    <property type="match status" value="1"/>
</dbReference>
<dbReference type="InterPro" id="IPR001650">
    <property type="entry name" value="Helicase_C-like"/>
</dbReference>
<dbReference type="PROSITE" id="PS51192">
    <property type="entry name" value="HELICASE_ATP_BIND_1"/>
    <property type="match status" value="1"/>
</dbReference>
<dbReference type="NCBIfam" id="NF004067">
    <property type="entry name" value="PRK05580.1-4"/>
    <property type="match status" value="1"/>
</dbReference>
<dbReference type="Pfam" id="PF17764">
    <property type="entry name" value="PriA_3primeBD"/>
    <property type="match status" value="1"/>
</dbReference>
<keyword evidence="1 12" id="KW-0639">Primosome</keyword>
<dbReference type="HAMAP" id="MF_00983">
    <property type="entry name" value="PriA"/>
    <property type="match status" value="1"/>
</dbReference>
<sequence>MNQERHIIHVAVPRPLRTLLSYTLSAEQQPAPGTRVLVPFGKQYAVGLVMSTATVATDAADDSFTLKAVEVILDVTPLADPHLLELLQWAARYYHHPVGEVIFSALPGALRKPKPLSSRLQKWLAVTPTHPAAEPNPNPDGNERLPNTLLLTDEQQQCLHSIQQWNQQTPRRPILLHGITGSGKTEIYLRLIEPLFTAGKQVLVIVPEIGLTPQLLLRFARFFGDTPMACLHSGLSDGERLKAWLQARSGTARIIIGTRSAIFTPAPHLAMIVIDEEHDASLKQQEGFRYHARDLAIKRAQMLDIPIVMGTATPSLEALYNAQTSRFHYVRLNQRPGTTRKPDLQIQDTRPFELQAGLTPHSLQTIRQTLAQGEQAMVFLNRRGFAPTLFCPSCGWHASCQHCSANLTWHARRNRLACHHCGAEQATPLQCPVCKNPKLTTQGQGTERLELTLQTTFPTALVVRIDRDSTSRKGQLEDKLSTVRSNDPLILVGTQMLAKGHDFPNLTLVVILDIDQSLLSTDYRALERLGQLLVQVAGRAGRADKPGRVILQTSQPEHPLLHQLVGQGYTPFARQLLEDRKRWHFPPFGYQALIRASSTASMEKALQFLEHISQRLLTIDSATIQRLGPIPAPLEKRANRYRAQLLLSSQQRAALHAALHQLLQQATTLPGRSGVRWSIDIDPIEFS</sequence>
<dbReference type="Pfam" id="PF18319">
    <property type="entry name" value="Zn_ribbon_PriA"/>
    <property type="match status" value="1"/>
</dbReference>
<dbReference type="GO" id="GO:0016787">
    <property type="term" value="F:hydrolase activity"/>
    <property type="evidence" value="ECO:0007669"/>
    <property type="project" value="UniProtKB-KW"/>
</dbReference>
<feature type="binding site" evidence="12">
    <location>
        <position position="418"/>
    </location>
    <ligand>
        <name>Zn(2+)</name>
        <dbReference type="ChEBI" id="CHEBI:29105"/>
        <label>2</label>
    </ligand>
</feature>
<dbReference type="CDD" id="cd17929">
    <property type="entry name" value="DEXHc_priA"/>
    <property type="match status" value="1"/>
</dbReference>
<feature type="binding site" evidence="12">
    <location>
        <position position="400"/>
    </location>
    <ligand>
        <name>Zn(2+)</name>
        <dbReference type="ChEBI" id="CHEBI:29105"/>
        <label>2</label>
    </ligand>
</feature>
<evidence type="ECO:0000256" key="12">
    <source>
        <dbReference type="HAMAP-Rule" id="MF_00983"/>
    </source>
</evidence>
<evidence type="ECO:0000256" key="8">
    <source>
        <dbReference type="ARBA" id="ARBA00022840"/>
    </source>
</evidence>
<dbReference type="FunFam" id="3.40.50.300:FF:000489">
    <property type="entry name" value="Primosome assembly protein PriA"/>
    <property type="match status" value="1"/>
</dbReference>
<comment type="catalytic activity">
    <reaction evidence="11 12">
        <text>ATP + H2O = ADP + phosphate + H(+)</text>
        <dbReference type="Rhea" id="RHEA:13065"/>
        <dbReference type="ChEBI" id="CHEBI:15377"/>
        <dbReference type="ChEBI" id="CHEBI:15378"/>
        <dbReference type="ChEBI" id="CHEBI:30616"/>
        <dbReference type="ChEBI" id="CHEBI:43474"/>
        <dbReference type="ChEBI" id="CHEBI:456216"/>
        <dbReference type="EC" id="5.6.2.4"/>
    </reaction>
</comment>
<keyword evidence="10 12" id="KW-0413">Isomerase</keyword>
<dbReference type="KEGG" id="tput:QJT81_01605"/>
<dbReference type="GO" id="GO:0006269">
    <property type="term" value="P:DNA replication, synthesis of primer"/>
    <property type="evidence" value="ECO:0007669"/>
    <property type="project" value="UniProtKB-KW"/>
</dbReference>
<comment type="similarity">
    <text evidence="12">Belongs to the helicase family. PriA subfamily.</text>
</comment>
<dbReference type="GO" id="GO:0006310">
    <property type="term" value="P:DNA recombination"/>
    <property type="evidence" value="ECO:0007669"/>
    <property type="project" value="InterPro"/>
</dbReference>
<comment type="subunit">
    <text evidence="12">Component of the replication restart primosome.</text>
</comment>
<dbReference type="NCBIfam" id="TIGR00595">
    <property type="entry name" value="priA"/>
    <property type="match status" value="1"/>
</dbReference>
<dbReference type="PANTHER" id="PTHR30580:SF0">
    <property type="entry name" value="PRIMOSOMAL PROTEIN N"/>
    <property type="match status" value="1"/>
</dbReference>